<evidence type="ECO:0000313" key="9">
    <source>
        <dbReference type="Proteomes" id="UP001152797"/>
    </source>
</evidence>
<feature type="domain" description="MIF4G" evidence="5">
    <location>
        <begin position="232"/>
        <end position="456"/>
    </location>
</feature>
<dbReference type="SMART" id="SM00543">
    <property type="entry name" value="MIF4G"/>
    <property type="match status" value="2"/>
</dbReference>
<evidence type="ECO:0000256" key="1">
    <source>
        <dbReference type="ARBA" id="ARBA00005775"/>
    </source>
</evidence>
<keyword evidence="2 8" id="KW-0396">Initiation factor</keyword>
<dbReference type="GO" id="GO:0003743">
    <property type="term" value="F:translation initiation factor activity"/>
    <property type="evidence" value="ECO:0007669"/>
    <property type="project" value="UniProtKB-KW"/>
</dbReference>
<evidence type="ECO:0000256" key="4">
    <source>
        <dbReference type="SAM" id="MobiDB-lite"/>
    </source>
</evidence>
<dbReference type="InterPro" id="IPR016024">
    <property type="entry name" value="ARM-type_fold"/>
</dbReference>
<accession>A0A9P1BIQ4</accession>
<evidence type="ECO:0000313" key="7">
    <source>
        <dbReference type="EMBL" id="CAL1127548.1"/>
    </source>
</evidence>
<dbReference type="PANTHER" id="PTHR23253:SF9">
    <property type="entry name" value="EUKARYOTIC TRANSLATION INITIATION FACTOR 4 GAMMA 2"/>
    <property type="match status" value="1"/>
</dbReference>
<evidence type="ECO:0000313" key="6">
    <source>
        <dbReference type="EMBL" id="CAI3974173.1"/>
    </source>
</evidence>
<reference evidence="7" key="2">
    <citation type="submission" date="2024-04" db="EMBL/GenBank/DDBJ databases">
        <authorList>
            <person name="Chen Y."/>
            <person name="Shah S."/>
            <person name="Dougan E. K."/>
            <person name="Thang M."/>
            <person name="Chan C."/>
        </authorList>
    </citation>
    <scope>NUCLEOTIDE SEQUENCE [LARGE SCALE GENOMIC DNA]</scope>
</reference>
<feature type="compositionally biased region" description="Low complexity" evidence="4">
    <location>
        <begin position="971"/>
        <end position="991"/>
    </location>
</feature>
<dbReference type="OrthoDB" id="514777at2759"/>
<sequence>MRLSSNNVWGLVLRGTEPSQLGERVGRFVTVRKHSSLACAVVSMTDVRVRQAILREAVGFAIDGLTLDVKAHRVKEKRSCLSVDQIAAIQDQKLEKKDPSATVDTAEALQAQPKTTQGPPATAGGGAQATPKKNILDEIPLADATQEHQVKELTPPDKIYNKELMLRVWRLQRSEVNPAVLGLGVAKRPWRPNPRSANSSEIRRPETDSPVLEQSEKAYRITKPTSPMEALNRNVCALLNKICPENLDKIVETLANIELQKAAELECVIKAILGKALVEPHYCETYADMVFALQKRYPEFPPENEGERPLTFTRVMLNTVQNEFESLPTHFEPTDDDKAKFPDPEDLQREMKKRMLANMKFIGNLFLRQLLSIKVIGQVVKGLIGIQDGNALPKDHMIECACELLQAIGSTVDSESKCCLLAKPFSSFLYTFECGSVLASEHISPLRKLFKEQAKTKAAVRDEFDQAQKAQQNGRRKGPDSLSAASRCVFSFQTAGARKMCEYFADDKDGESLQQDWAKAEPSDKEAKQGVEWLLETGFEDSKKADIMAATLAELMKRMDAPHCDIMVHCLIARLLMLENFNQVVLKPMQTLVSHNENRDLGWSLMLGIVKKLKHENAQDVVRKALNMSSKGACLPNATAEVDRRDLVNVVAGESYSIGLWKTGNYAAAHLTTAVVQIMVEEMLGYNTELKGTGGLAVDAFYALMGCTNPLGNADRGCGRSVTYVHINVEAWQEGYVDEWAQVQAQYPKVAPINLGNGGYSGTSGMYVPLAVQQKAYQAEGISLDFYRDYNMSWRTPGSYFSPPGDMDVSRLLPCADTVLMSNAHMGMYFDLTGDAEGVVVDSEGFVVAKCFADHFWYAPANRLSSNNVWGLVLRGTEPSQLGERVGRFVTVRKHSSLACAVVSMTDVRVRQAILREAVGFAIDGLTLDVKAHRVKEKRSCLSVDQIAAIQDQKLEKKDPSATVDTAEALQAQPKTTQGPPATAGGGAQATPKKNILDEIPLADATQEHQVKELTPPDKIYNKELMLRVWRLQRSEVNPAVLGLGVAKRPWRPNPRSANSSEIRRPETDSPVLEQSEKAYRITKPTSPMEALNRNVCALLNKICPENLDKIVEKLANIELQKAAELECVIKAILGKALVEPHYCETYADMVFALQKRYPEFPPENEGERPLTFTRVMLNTVQNEFESLPTHFEPTDDDKAKFPDPEDLQREMKKRMLANMKFIGNLFLRQLLSIKVIGQVVKGLIGIQDGNALPKDHMIECACELLQAIGSTVDSESKCCLLAKPFSSFLYTFECGSVLASEHISPLRKLFKEQAKTKAAVRDEFDQAQKAQQNGRRKGPDSLSAASRCVFSFQTAGARPSYIDDIANQKERPQADTCPEHGKFKQVKNLGNKSKGKGKMCEYFADDKDGESLQQDWAKAEPSDKEAKQGVEWLLETGFEDSKKADIMAATLAELMKRCLVPWETFKECFSASLSALPDLKMDAPHCDIMVHCLIARLLMLENFNQVVLKPMQTFVSHNENRDLGWSLMLGIVKKLKHENAQDVVRKALNMSEFISCAATARKTTVPNARKQLQSA</sequence>
<protein>
    <submittedName>
        <fullName evidence="8">Eukaryotic translation initiation factor 4G (eIF-4G) (eIF4G) (Eukaryotic initiation factor 4F subunit p220) (eIF-4F p220 subunit)</fullName>
    </submittedName>
</protein>
<dbReference type="EMBL" id="CAMXCT020000119">
    <property type="protein sequence ID" value="CAL1127548.1"/>
    <property type="molecule type" value="Genomic_DNA"/>
</dbReference>
<dbReference type="EMBL" id="CAMXCT010000119">
    <property type="protein sequence ID" value="CAI3974173.1"/>
    <property type="molecule type" value="Genomic_DNA"/>
</dbReference>
<feature type="region of interest" description="Disordered" evidence="4">
    <location>
        <begin position="1050"/>
        <end position="1072"/>
    </location>
</feature>
<dbReference type="EMBL" id="CAMXCT030000119">
    <property type="protein sequence ID" value="CAL4761485.1"/>
    <property type="molecule type" value="Genomic_DNA"/>
</dbReference>
<dbReference type="GO" id="GO:0003729">
    <property type="term" value="F:mRNA binding"/>
    <property type="evidence" value="ECO:0007669"/>
    <property type="project" value="TreeGrafter"/>
</dbReference>
<dbReference type="Gene3D" id="1.25.40.180">
    <property type="match status" value="3"/>
</dbReference>
<evidence type="ECO:0000259" key="5">
    <source>
        <dbReference type="SMART" id="SM00543"/>
    </source>
</evidence>
<gene>
    <name evidence="6" type="ORF">C1SCF055_LOCUS2597</name>
</gene>
<feature type="compositionally biased region" description="Low complexity" evidence="4">
    <location>
        <begin position="110"/>
        <end position="130"/>
    </location>
</feature>
<evidence type="ECO:0000256" key="3">
    <source>
        <dbReference type="ARBA" id="ARBA00022917"/>
    </source>
</evidence>
<keyword evidence="9" id="KW-1185">Reference proteome</keyword>
<feature type="region of interest" description="Disordered" evidence="4">
    <location>
        <begin position="108"/>
        <end position="130"/>
    </location>
</feature>
<dbReference type="GO" id="GO:0016281">
    <property type="term" value="C:eukaryotic translation initiation factor 4F complex"/>
    <property type="evidence" value="ECO:0007669"/>
    <property type="project" value="TreeGrafter"/>
</dbReference>
<comment type="caution">
    <text evidence="6">The sequence shown here is derived from an EMBL/GenBank/DDBJ whole genome shotgun (WGS) entry which is preliminary data.</text>
</comment>
<dbReference type="Proteomes" id="UP001152797">
    <property type="component" value="Unassembled WGS sequence"/>
</dbReference>
<organism evidence="6">
    <name type="scientific">Cladocopium goreaui</name>
    <dbReference type="NCBI Taxonomy" id="2562237"/>
    <lineage>
        <taxon>Eukaryota</taxon>
        <taxon>Sar</taxon>
        <taxon>Alveolata</taxon>
        <taxon>Dinophyceae</taxon>
        <taxon>Suessiales</taxon>
        <taxon>Symbiodiniaceae</taxon>
        <taxon>Cladocopium</taxon>
    </lineage>
</organism>
<name>A0A9P1BIQ4_9DINO</name>
<comment type="similarity">
    <text evidence="1">Belongs to the eukaryotic initiation factor 4G family.</text>
</comment>
<evidence type="ECO:0000313" key="8">
    <source>
        <dbReference type="EMBL" id="CAL4761485.1"/>
    </source>
</evidence>
<dbReference type="Pfam" id="PF02854">
    <property type="entry name" value="MIF4G"/>
    <property type="match status" value="2"/>
</dbReference>
<keyword evidence="3" id="KW-0648">Protein biosynthesis</keyword>
<dbReference type="SUPFAM" id="SSF48371">
    <property type="entry name" value="ARM repeat"/>
    <property type="match status" value="2"/>
</dbReference>
<proteinExistence type="inferred from homology"/>
<dbReference type="PANTHER" id="PTHR23253">
    <property type="entry name" value="EUKARYOTIC TRANSLATION INITIATION FACTOR 4 GAMMA"/>
    <property type="match status" value="1"/>
</dbReference>
<feature type="region of interest" description="Disordered" evidence="4">
    <location>
        <begin position="969"/>
        <end position="991"/>
    </location>
</feature>
<dbReference type="InterPro" id="IPR003890">
    <property type="entry name" value="MIF4G-like_typ-3"/>
</dbReference>
<feature type="domain" description="MIF4G" evidence="5">
    <location>
        <begin position="1093"/>
        <end position="1317"/>
    </location>
</feature>
<evidence type="ECO:0000256" key="2">
    <source>
        <dbReference type="ARBA" id="ARBA00022540"/>
    </source>
</evidence>
<feature type="region of interest" description="Disordered" evidence="4">
    <location>
        <begin position="189"/>
        <end position="213"/>
    </location>
</feature>
<reference evidence="6" key="1">
    <citation type="submission" date="2022-10" db="EMBL/GenBank/DDBJ databases">
        <authorList>
            <person name="Chen Y."/>
            <person name="Dougan E. K."/>
            <person name="Chan C."/>
            <person name="Rhodes N."/>
            <person name="Thang M."/>
        </authorList>
    </citation>
    <scope>NUCLEOTIDE SEQUENCE</scope>
</reference>